<keyword evidence="3" id="KW-0813">Transport</keyword>
<dbReference type="KEGG" id="tsin:OXH18_04850"/>
<dbReference type="GO" id="GO:0034220">
    <property type="term" value="P:monoatomic ion transmembrane transport"/>
    <property type="evidence" value="ECO:0007669"/>
    <property type="project" value="UniProtKB-KW"/>
</dbReference>
<dbReference type="Gene3D" id="1.10.287.70">
    <property type="match status" value="1"/>
</dbReference>
<dbReference type="Proteomes" id="UP001163152">
    <property type="component" value="Chromosome"/>
</dbReference>
<keyword evidence="1" id="KW-1133">Transmembrane helix</keyword>
<evidence type="ECO:0000256" key="1">
    <source>
        <dbReference type="SAM" id="Phobius"/>
    </source>
</evidence>
<accession>A0A9E8ZDJ5</accession>
<gene>
    <name evidence="3" type="ORF">OXH18_04850</name>
</gene>
<evidence type="ECO:0000313" key="4">
    <source>
        <dbReference type="Proteomes" id="UP001163152"/>
    </source>
</evidence>
<dbReference type="InterPro" id="IPR013099">
    <property type="entry name" value="K_chnl_dom"/>
</dbReference>
<keyword evidence="1" id="KW-0812">Transmembrane</keyword>
<dbReference type="AlphaFoldDB" id="A0A9E8ZDJ5"/>
<reference evidence="3" key="1">
    <citation type="submission" date="2022-12" db="EMBL/GenBank/DDBJ databases">
        <title>Polyphasic identification of a Novel Hot-Spring Cyanobacterium Ocullathermofonsia sinensis gen nov. sp. nov. and Genomic Insights on its Adaptations to the Thermal Habitat.</title>
        <authorList>
            <person name="Daroch M."/>
            <person name="Tang J."/>
            <person name="Jiang Y."/>
        </authorList>
    </citation>
    <scope>NUCLEOTIDE SEQUENCE</scope>
    <source>
        <strain evidence="3">PKUAC-SCTA174</strain>
    </source>
</reference>
<evidence type="ECO:0000313" key="3">
    <source>
        <dbReference type="EMBL" id="WAL61329.1"/>
    </source>
</evidence>
<keyword evidence="3" id="KW-0407">Ion channel</keyword>
<protein>
    <submittedName>
        <fullName evidence="3">Potassium channel family protein</fullName>
    </submittedName>
</protein>
<dbReference type="Pfam" id="PF07885">
    <property type="entry name" value="Ion_trans_2"/>
    <property type="match status" value="1"/>
</dbReference>
<feature type="transmembrane region" description="Helical" evidence="1">
    <location>
        <begin position="135"/>
        <end position="156"/>
    </location>
</feature>
<name>A0A9E8ZDJ5_9CYAN</name>
<feature type="transmembrane region" description="Helical" evidence="1">
    <location>
        <begin position="60"/>
        <end position="89"/>
    </location>
</feature>
<dbReference type="RefSeq" id="WP_268611282.1">
    <property type="nucleotide sequence ID" value="NZ_CP113797.1"/>
</dbReference>
<sequence length="365" mass="41641">MNFFVQTVGVGLILLALLDIYLTVLHPRIESSLLSAKIARATWYIFRGVAQIFPKQRNQLLTYSGSAIILTIVVMWVLLLVLGFALIVWSGLGTAIQASEGQTPTDFATALYYSGYSLTTLGTGDLVPKTGTYRLLMFLQAALGFSIFTLTITYILSVYSALIRRNTFALSLHHRTNDTASSAELLARLAAGDNLNNIQQDISNIARELMNLLESQNTYSVLLYFRFRQSYYALPRIMYLAMDLATLIQSALNSNKYRSIVESAATAELWCGGLHLLEQVCHALLPNARSDERDYNERLWREHYCTAIKRLQQEGIETNPDLEAGIELYLSLRYEWQPYLCKLIHYMEYDRYEIFFSELQRTKLR</sequence>
<keyword evidence="4" id="KW-1185">Reference proteome</keyword>
<keyword evidence="3" id="KW-0406">Ion transport</keyword>
<feature type="transmembrane region" description="Helical" evidence="1">
    <location>
        <begin position="6"/>
        <end position="25"/>
    </location>
</feature>
<keyword evidence="1" id="KW-0472">Membrane</keyword>
<dbReference type="EMBL" id="CP113797">
    <property type="protein sequence ID" value="WAL61329.1"/>
    <property type="molecule type" value="Genomic_DNA"/>
</dbReference>
<dbReference type="SUPFAM" id="SSF81324">
    <property type="entry name" value="Voltage-gated potassium channels"/>
    <property type="match status" value="1"/>
</dbReference>
<feature type="domain" description="Potassium channel" evidence="2">
    <location>
        <begin position="85"/>
        <end position="159"/>
    </location>
</feature>
<proteinExistence type="predicted"/>
<evidence type="ECO:0000259" key="2">
    <source>
        <dbReference type="Pfam" id="PF07885"/>
    </source>
</evidence>
<organism evidence="3 4">
    <name type="scientific">Thermocoleostomius sinensis A174</name>
    <dbReference type="NCBI Taxonomy" id="2016057"/>
    <lineage>
        <taxon>Bacteria</taxon>
        <taxon>Bacillati</taxon>
        <taxon>Cyanobacteriota</taxon>
        <taxon>Cyanophyceae</taxon>
        <taxon>Oculatellales</taxon>
        <taxon>Oculatellaceae</taxon>
        <taxon>Thermocoleostomius</taxon>
    </lineage>
</organism>